<proteinExistence type="predicted"/>
<sequence>MLRTLASSALENLPSLNLAIDSKLLIREWKHVGIAILLIDANPFVETVGRS</sequence>
<reference evidence="1 2" key="1">
    <citation type="journal article" date="2024" name="Microbiol. Immunol.">
        <title>Discovery of a novel spotted fever group Rickettsia, 'Candidatus Rickettsia kedanie,' in unfed larval chigger mites, Leptotrombidium scutellare.</title>
        <authorList>
            <person name="Ogawa M."/>
            <person name="Matsutani M."/>
            <person name="Katayama T."/>
            <person name="Takada N."/>
            <person name="Noda S."/>
            <person name="Takahashi M."/>
            <person name="Kageyama D."/>
            <person name="Hanaoka N."/>
            <person name="Ebihara H."/>
        </authorList>
    </citation>
    <scope>NUCLEOTIDE SEQUENCE [LARGE SCALE GENOMIC DNA]</scope>
    <source>
        <strain evidence="1 2">KNCP2-13</strain>
    </source>
</reference>
<accession>A0ABP9TSU2</accession>
<dbReference type="RefSeq" id="WP_412707623.1">
    <property type="nucleotide sequence ID" value="NZ_BAABMM010000010.1"/>
</dbReference>
<dbReference type="Proteomes" id="UP001628124">
    <property type="component" value="Unassembled WGS sequence"/>
</dbReference>
<keyword evidence="2" id="KW-1185">Reference proteome</keyword>
<evidence type="ECO:0000313" key="1">
    <source>
        <dbReference type="EMBL" id="GAA5251923.1"/>
    </source>
</evidence>
<evidence type="ECO:0000313" key="2">
    <source>
        <dbReference type="Proteomes" id="UP001628124"/>
    </source>
</evidence>
<gene>
    <name evidence="1" type="ORF">KNCP2_02110</name>
</gene>
<name>A0ABP9TSU2_9RICK</name>
<organism evidence="1 2">
    <name type="scientific">Candidatus Rickettsia kedanie</name>
    <dbReference type="NCBI Taxonomy" id="3115352"/>
    <lineage>
        <taxon>Bacteria</taxon>
        <taxon>Pseudomonadati</taxon>
        <taxon>Pseudomonadota</taxon>
        <taxon>Alphaproteobacteria</taxon>
        <taxon>Rickettsiales</taxon>
        <taxon>Rickettsiaceae</taxon>
        <taxon>Rickettsieae</taxon>
        <taxon>Rickettsia</taxon>
        <taxon>spotted fever group</taxon>
    </lineage>
</organism>
<comment type="caution">
    <text evidence="1">The sequence shown here is derived from an EMBL/GenBank/DDBJ whole genome shotgun (WGS) entry which is preliminary data.</text>
</comment>
<protein>
    <submittedName>
        <fullName evidence="1">Uncharacterized protein</fullName>
    </submittedName>
</protein>
<dbReference type="EMBL" id="BAABMM010000010">
    <property type="protein sequence ID" value="GAA5251923.1"/>
    <property type="molecule type" value="Genomic_DNA"/>
</dbReference>